<dbReference type="EMBL" id="BARU01027842">
    <property type="protein sequence ID" value="GAH63868.1"/>
    <property type="molecule type" value="Genomic_DNA"/>
</dbReference>
<organism evidence="1">
    <name type="scientific">marine sediment metagenome</name>
    <dbReference type="NCBI Taxonomy" id="412755"/>
    <lineage>
        <taxon>unclassified sequences</taxon>
        <taxon>metagenomes</taxon>
        <taxon>ecological metagenomes</taxon>
    </lineage>
</organism>
<gene>
    <name evidence="1" type="ORF">S03H2_44522</name>
</gene>
<protein>
    <submittedName>
        <fullName evidence="1">Uncharacterized protein</fullName>
    </submittedName>
</protein>
<feature type="non-terminal residue" evidence="1">
    <location>
        <position position="1"/>
    </location>
</feature>
<reference evidence="1" key="1">
    <citation type="journal article" date="2014" name="Front. Microbiol.">
        <title>High frequency of phylogenetically diverse reductive dehalogenase-homologous genes in deep subseafloor sedimentary metagenomes.</title>
        <authorList>
            <person name="Kawai M."/>
            <person name="Futagami T."/>
            <person name="Toyoda A."/>
            <person name="Takaki Y."/>
            <person name="Nishi S."/>
            <person name="Hori S."/>
            <person name="Arai W."/>
            <person name="Tsubouchi T."/>
            <person name="Morono Y."/>
            <person name="Uchiyama I."/>
            <person name="Ito T."/>
            <person name="Fujiyama A."/>
            <person name="Inagaki F."/>
            <person name="Takami H."/>
        </authorList>
    </citation>
    <scope>NUCLEOTIDE SEQUENCE</scope>
    <source>
        <strain evidence="1">Expedition CK06-06</strain>
    </source>
</reference>
<proteinExistence type="predicted"/>
<name>X1J259_9ZZZZ</name>
<dbReference type="AlphaFoldDB" id="X1J259"/>
<sequence>ETIGFLGNDEEFPAEATGEFGWIYKPFTKEIRLDWPGTDEKGIRYYDY</sequence>
<comment type="caution">
    <text evidence="1">The sequence shown here is derived from an EMBL/GenBank/DDBJ whole genome shotgun (WGS) entry which is preliminary data.</text>
</comment>
<accession>X1J259</accession>
<evidence type="ECO:0000313" key="1">
    <source>
        <dbReference type="EMBL" id="GAH63868.1"/>
    </source>
</evidence>